<dbReference type="HOGENOM" id="CLU_1957262_0_0_6"/>
<evidence type="ECO:0000313" key="3">
    <source>
        <dbReference type="Proteomes" id="UP000003374"/>
    </source>
</evidence>
<keyword evidence="3" id="KW-1185">Reference proteome</keyword>
<sequence length="128" mass="13980">MGRMMVVAALLAVVLGGFGIASAQSRPFDFDQRRVMARSMPFPGEGGPRRSGSVDHADHHGSARSESLAPGYAPRDRLISPGEAARRARQRYGGRVLGVELARDGAPYYRIKLLRNGNVRVVRIPARR</sequence>
<evidence type="ECO:0000313" key="2">
    <source>
        <dbReference type="EMBL" id="EAR21167.1"/>
    </source>
</evidence>
<dbReference type="Proteomes" id="UP000003374">
    <property type="component" value="Unassembled WGS sequence"/>
</dbReference>
<evidence type="ECO:0008006" key="4">
    <source>
        <dbReference type="Google" id="ProtNLM"/>
    </source>
</evidence>
<gene>
    <name evidence="2" type="ORF">NB231_00560</name>
</gene>
<feature type="compositionally biased region" description="Basic and acidic residues" evidence="1">
    <location>
        <begin position="52"/>
        <end position="63"/>
    </location>
</feature>
<dbReference type="eggNOG" id="ENOG502ZE7T">
    <property type="taxonomic scope" value="Bacteria"/>
</dbReference>
<evidence type="ECO:0000256" key="1">
    <source>
        <dbReference type="SAM" id="MobiDB-lite"/>
    </source>
</evidence>
<accession>A4BSS3</accession>
<name>A4BSS3_9GAMM</name>
<dbReference type="AlphaFoldDB" id="A4BSS3"/>
<dbReference type="STRING" id="314278.NB231_00560"/>
<proteinExistence type="predicted"/>
<protein>
    <recommendedName>
        <fullName evidence="4">PepSY domain-containing protein</fullName>
    </recommendedName>
</protein>
<reference evidence="2 3" key="1">
    <citation type="submission" date="2006-02" db="EMBL/GenBank/DDBJ databases">
        <authorList>
            <person name="Waterbury J."/>
            <person name="Ferriera S."/>
            <person name="Johnson J."/>
            <person name="Kravitz S."/>
            <person name="Halpern A."/>
            <person name="Remington K."/>
            <person name="Beeson K."/>
            <person name="Tran B."/>
            <person name="Rogers Y.-H."/>
            <person name="Friedman R."/>
            <person name="Venter J.C."/>
        </authorList>
    </citation>
    <scope>NUCLEOTIDE SEQUENCE [LARGE SCALE GENOMIC DNA]</scope>
    <source>
        <strain evidence="2 3">Nb-231</strain>
    </source>
</reference>
<dbReference type="EMBL" id="AAOF01000011">
    <property type="protein sequence ID" value="EAR21167.1"/>
    <property type="molecule type" value="Genomic_DNA"/>
</dbReference>
<organism evidence="2 3">
    <name type="scientific">Nitrococcus mobilis Nb-231</name>
    <dbReference type="NCBI Taxonomy" id="314278"/>
    <lineage>
        <taxon>Bacteria</taxon>
        <taxon>Pseudomonadati</taxon>
        <taxon>Pseudomonadota</taxon>
        <taxon>Gammaproteobacteria</taxon>
        <taxon>Chromatiales</taxon>
        <taxon>Ectothiorhodospiraceae</taxon>
        <taxon>Nitrococcus</taxon>
    </lineage>
</organism>
<feature type="region of interest" description="Disordered" evidence="1">
    <location>
        <begin position="39"/>
        <end position="85"/>
    </location>
</feature>
<comment type="caution">
    <text evidence="2">The sequence shown here is derived from an EMBL/GenBank/DDBJ whole genome shotgun (WGS) entry which is preliminary data.</text>
</comment>